<sequence length="43" mass="4793">MLQKKIFRPEHFCSITADKFSFQKNGVINQHSGCGGNRLSPGL</sequence>
<organism evidence="1 2">
    <name type="scientific">Candidatus Saccharicenans subterraneus</name>
    <dbReference type="NCBI Taxonomy" id="2508984"/>
    <lineage>
        <taxon>Bacteria</taxon>
        <taxon>Candidatus Aminicenantota</taxon>
        <taxon>Candidatus Aminicenantia</taxon>
        <taxon>Candidatus Aminicenantales</taxon>
        <taxon>Candidatus Saccharicenantaceae</taxon>
        <taxon>Candidatus Saccharicenans</taxon>
    </lineage>
</organism>
<proteinExistence type="predicted"/>
<dbReference type="Proteomes" id="UP000257323">
    <property type="component" value="Unassembled WGS sequence"/>
</dbReference>
<evidence type="ECO:0000313" key="2">
    <source>
        <dbReference type="Proteomes" id="UP000257323"/>
    </source>
</evidence>
<dbReference type="AlphaFoldDB" id="A0A3E2BJL4"/>
<comment type="caution">
    <text evidence="1">The sequence shown here is derived from an EMBL/GenBank/DDBJ whole genome shotgun (WGS) entry which is preliminary data.</text>
</comment>
<accession>A0A3E2BJL4</accession>
<protein>
    <submittedName>
        <fullName evidence="1">Uncharacterized protein</fullName>
    </submittedName>
</protein>
<reference evidence="1 2" key="1">
    <citation type="submission" date="2018-08" db="EMBL/GenBank/DDBJ databases">
        <title>Genome analysis of the thermophilic bacterium of the candidate phylum Aminicenantes from deep subsurface aquifer revealed its physiology and ecological role.</title>
        <authorList>
            <person name="Kadnikov V.V."/>
            <person name="Mardanov A.V."/>
            <person name="Beletsky A.V."/>
            <person name="Karnachuk O.V."/>
            <person name="Ravin N.V."/>
        </authorList>
    </citation>
    <scope>NUCLEOTIDE SEQUENCE [LARGE SCALE GENOMIC DNA]</scope>
    <source>
        <strain evidence="1">BY38</strain>
    </source>
</reference>
<evidence type="ECO:0000313" key="1">
    <source>
        <dbReference type="EMBL" id="RFT14925.1"/>
    </source>
</evidence>
<dbReference type="EMBL" id="QUAH01000016">
    <property type="protein sequence ID" value="RFT14925.1"/>
    <property type="molecule type" value="Genomic_DNA"/>
</dbReference>
<gene>
    <name evidence="1" type="ORF">OP8BY_1435</name>
</gene>
<name>A0A3E2BJL4_9BACT</name>